<accession>A0A9W8HWS0</accession>
<comment type="caution">
    <text evidence="2">The sequence shown here is derived from an EMBL/GenBank/DDBJ whole genome shotgun (WGS) entry which is preliminary data.</text>
</comment>
<dbReference type="Gene3D" id="1.25.40.10">
    <property type="entry name" value="Tetratricopeptide repeat domain"/>
    <property type="match status" value="1"/>
</dbReference>
<evidence type="ECO:0000313" key="2">
    <source>
        <dbReference type="EMBL" id="KAJ2803553.1"/>
    </source>
</evidence>
<feature type="transmembrane region" description="Helical" evidence="1">
    <location>
        <begin position="47"/>
        <end position="67"/>
    </location>
</feature>
<keyword evidence="3" id="KW-1185">Reference proteome</keyword>
<dbReference type="AlphaFoldDB" id="A0A9W8HWS0"/>
<dbReference type="EMBL" id="JANBUO010000511">
    <property type="protein sequence ID" value="KAJ2803553.1"/>
    <property type="molecule type" value="Genomic_DNA"/>
</dbReference>
<name>A0A9W8HWS0_9FUNG</name>
<keyword evidence="1" id="KW-0812">Transmembrane</keyword>
<sequence>MRMYSSESMLKGTPRFTRINWSRKQAREELVSSTAWLKLTPRNILRVLSRGAIAVSIVGVCGIAIYYGTIYHYLISYWPVPDEIEGVVPRHMFYLARYYEYVDQNPAKELQALEWAQGMTKDEAGLSDPSSLVALDIKLRVAKCQYDTGDRAAAAQSLEEMLPTIQSMQLGPQVTYADDRYNHTDKWISPDMFMYRLATVLGKIYLDEGSASRAMQMYSLGLQAVKRMKAGIAESFNPDHPLDYTAYDNIDLKESLLTLQLGVAFYAAKDYDVAETLLQSTLQSVRRHNVRYEAAPYITVDPRSFKNEWLCLDSRAMLYLAKMRIDSGKLGDALPWIVSGRKQTKLESTFHLPQCIDCESGLISQLGRIAEAQGKPKRALRRYRQAYQYSRLNFVQDLDALAADVERLESMM</sequence>
<evidence type="ECO:0000256" key="1">
    <source>
        <dbReference type="SAM" id="Phobius"/>
    </source>
</evidence>
<gene>
    <name evidence="2" type="ORF">H4R20_002849</name>
</gene>
<protein>
    <submittedName>
        <fullName evidence="2">Uncharacterized protein</fullName>
    </submittedName>
</protein>
<dbReference type="Proteomes" id="UP001140094">
    <property type="component" value="Unassembled WGS sequence"/>
</dbReference>
<organism evidence="2 3">
    <name type="scientific">Coemansia guatemalensis</name>
    <dbReference type="NCBI Taxonomy" id="2761395"/>
    <lineage>
        <taxon>Eukaryota</taxon>
        <taxon>Fungi</taxon>
        <taxon>Fungi incertae sedis</taxon>
        <taxon>Zoopagomycota</taxon>
        <taxon>Kickxellomycotina</taxon>
        <taxon>Kickxellomycetes</taxon>
        <taxon>Kickxellales</taxon>
        <taxon>Kickxellaceae</taxon>
        <taxon>Coemansia</taxon>
    </lineage>
</organism>
<proteinExistence type="predicted"/>
<dbReference type="InterPro" id="IPR011990">
    <property type="entry name" value="TPR-like_helical_dom_sf"/>
</dbReference>
<keyword evidence="1" id="KW-0472">Membrane</keyword>
<reference evidence="2" key="1">
    <citation type="submission" date="2022-07" db="EMBL/GenBank/DDBJ databases">
        <title>Phylogenomic reconstructions and comparative analyses of Kickxellomycotina fungi.</title>
        <authorList>
            <person name="Reynolds N.K."/>
            <person name="Stajich J.E."/>
            <person name="Barry K."/>
            <person name="Grigoriev I.V."/>
            <person name="Crous P."/>
            <person name="Smith M.E."/>
        </authorList>
    </citation>
    <scope>NUCLEOTIDE SEQUENCE</scope>
    <source>
        <strain evidence="2">NRRL 1565</strain>
    </source>
</reference>
<evidence type="ECO:0000313" key="3">
    <source>
        <dbReference type="Proteomes" id="UP001140094"/>
    </source>
</evidence>
<dbReference type="OrthoDB" id="5307922at2759"/>
<keyword evidence="1" id="KW-1133">Transmembrane helix</keyword>